<dbReference type="GO" id="GO:0005829">
    <property type="term" value="C:cytosol"/>
    <property type="evidence" value="ECO:0007669"/>
    <property type="project" value="TreeGrafter"/>
</dbReference>
<dbReference type="EMBL" id="POUB01000409">
    <property type="protein sequence ID" value="PZF84775.1"/>
    <property type="molecule type" value="Genomic_DNA"/>
</dbReference>
<dbReference type="OrthoDB" id="9768793at2"/>
<evidence type="ECO:0000313" key="3">
    <source>
        <dbReference type="Proteomes" id="UP000248749"/>
    </source>
</evidence>
<sequence>MGLGGGWDADAYTARDIDDAEAAVQAALAAGITAFDQADIYRHGKSEAVFGEVLARTPGLRERVVLQTKCGIRLPHGDQPGLYDLRGPSILQRVEESLTRLRTDVIDVLLLHRPDPLADPAEIATALGSLRRQGLVRQVGVSNMSGAQIARLQAHLDFPLIANQLEMSLHRRDWVEAGVLVNTTDATGNGFPLGTVEYCTANGMQLQAWGSLAKGRFTGGQETAAEQATARLVADLAERRQTTPETILLWWLQRHPARVAPVIGTTRPERIRACADAARREPQLTHEEWYLLWVTARGAALP</sequence>
<keyword evidence="3" id="KW-1185">Reference proteome</keyword>
<proteinExistence type="predicted"/>
<dbReference type="InterPro" id="IPR036812">
    <property type="entry name" value="NAD(P)_OxRdtase_dom_sf"/>
</dbReference>
<evidence type="ECO:0000313" key="2">
    <source>
        <dbReference type="EMBL" id="PZF84775.1"/>
    </source>
</evidence>
<feature type="domain" description="NADP-dependent oxidoreductase" evidence="1">
    <location>
        <begin position="4"/>
        <end position="289"/>
    </location>
</feature>
<dbReference type="InterPro" id="IPR050523">
    <property type="entry name" value="AKR_Detox_Biosynth"/>
</dbReference>
<protein>
    <submittedName>
        <fullName evidence="2">Aldo/keto reductase</fullName>
    </submittedName>
</protein>
<dbReference type="PANTHER" id="PTHR43364">
    <property type="entry name" value="NADH-SPECIFIC METHYLGLYOXAL REDUCTASE-RELATED"/>
    <property type="match status" value="1"/>
</dbReference>
<dbReference type="Proteomes" id="UP000248749">
    <property type="component" value="Unassembled WGS sequence"/>
</dbReference>
<accession>A0A2W2BCG1</accession>
<comment type="caution">
    <text evidence="2">The sequence shown here is derived from an EMBL/GenBank/DDBJ whole genome shotgun (WGS) entry which is preliminary data.</text>
</comment>
<dbReference type="InterPro" id="IPR023210">
    <property type="entry name" value="NADP_OxRdtase_dom"/>
</dbReference>
<dbReference type="AlphaFoldDB" id="A0A2W2BCG1"/>
<organism evidence="2 3">
    <name type="scientific">Micromonospora deserti</name>
    <dbReference type="NCBI Taxonomy" id="2070366"/>
    <lineage>
        <taxon>Bacteria</taxon>
        <taxon>Bacillati</taxon>
        <taxon>Actinomycetota</taxon>
        <taxon>Actinomycetes</taxon>
        <taxon>Micromonosporales</taxon>
        <taxon>Micromonosporaceae</taxon>
        <taxon>Micromonospora</taxon>
    </lineage>
</organism>
<evidence type="ECO:0000259" key="1">
    <source>
        <dbReference type="Pfam" id="PF00248"/>
    </source>
</evidence>
<gene>
    <name evidence="2" type="ORF">C1I99_30130</name>
</gene>
<name>A0A2W2BCG1_9ACTN</name>
<dbReference type="SUPFAM" id="SSF51430">
    <property type="entry name" value="NAD(P)-linked oxidoreductase"/>
    <property type="match status" value="1"/>
</dbReference>
<reference evidence="2 3" key="1">
    <citation type="submission" date="2018-01" db="EMBL/GenBank/DDBJ databases">
        <title>Draft genome sequence of Salinispora sp. 13K206.</title>
        <authorList>
            <person name="Sahin N."/>
            <person name="Saygin H."/>
            <person name="Ay H."/>
        </authorList>
    </citation>
    <scope>NUCLEOTIDE SEQUENCE [LARGE SCALE GENOMIC DNA]</scope>
    <source>
        <strain evidence="2 3">13K206</strain>
    </source>
</reference>
<dbReference type="Gene3D" id="3.20.20.100">
    <property type="entry name" value="NADP-dependent oxidoreductase domain"/>
    <property type="match status" value="1"/>
</dbReference>
<dbReference type="PANTHER" id="PTHR43364:SF1">
    <property type="entry name" value="OXIDOREDUCTASE YDHF"/>
    <property type="match status" value="1"/>
</dbReference>
<dbReference type="Pfam" id="PF00248">
    <property type="entry name" value="Aldo_ket_red"/>
    <property type="match status" value="1"/>
</dbReference>